<evidence type="ECO:0000256" key="1">
    <source>
        <dbReference type="ARBA" id="ARBA00023002"/>
    </source>
</evidence>
<proteinExistence type="predicted"/>
<dbReference type="Gene3D" id="3.50.50.60">
    <property type="entry name" value="FAD/NAD(P)-binding domain"/>
    <property type="match status" value="1"/>
</dbReference>
<gene>
    <name evidence="3" type="ORF">SAMN04489751_2759</name>
</gene>
<dbReference type="InterPro" id="IPR036188">
    <property type="entry name" value="FAD/NAD-bd_sf"/>
</dbReference>
<dbReference type="InterPro" id="IPR006076">
    <property type="entry name" value="FAD-dep_OxRdtase"/>
</dbReference>
<evidence type="ECO:0000313" key="4">
    <source>
        <dbReference type="Proteomes" id="UP000199700"/>
    </source>
</evidence>
<reference evidence="3" key="1">
    <citation type="submission" date="2016-10" db="EMBL/GenBank/DDBJ databases">
        <authorList>
            <person name="Varghese N."/>
            <person name="Submissions S."/>
        </authorList>
    </citation>
    <scope>NUCLEOTIDE SEQUENCE [LARGE SCALE GENOMIC DNA]</scope>
    <source>
        <strain evidence="3">DSM 22082</strain>
    </source>
</reference>
<dbReference type="AlphaFoldDB" id="A0A1H1URE5"/>
<dbReference type="EMBL" id="LT629739">
    <property type="protein sequence ID" value="SDS74840.1"/>
    <property type="molecule type" value="Genomic_DNA"/>
</dbReference>
<keyword evidence="4" id="KW-1185">Reference proteome</keyword>
<feature type="domain" description="FAD dependent oxidoreductase" evidence="2">
    <location>
        <begin position="2"/>
        <end position="346"/>
    </location>
</feature>
<dbReference type="GO" id="GO:0005737">
    <property type="term" value="C:cytoplasm"/>
    <property type="evidence" value="ECO:0007669"/>
    <property type="project" value="TreeGrafter"/>
</dbReference>
<dbReference type="SUPFAM" id="SSF51905">
    <property type="entry name" value="FAD/NAD(P)-binding domain"/>
    <property type="match status" value="1"/>
</dbReference>
<organism evidence="3 4">
    <name type="scientific">Brevibacterium sandarakinum</name>
    <dbReference type="NCBI Taxonomy" id="629680"/>
    <lineage>
        <taxon>Bacteria</taxon>
        <taxon>Bacillati</taxon>
        <taxon>Actinomycetota</taxon>
        <taxon>Actinomycetes</taxon>
        <taxon>Micrococcales</taxon>
        <taxon>Brevibacteriaceae</taxon>
        <taxon>Brevibacterium</taxon>
    </lineage>
</organism>
<name>A0A1H1URE5_BRESA</name>
<sequence length="385" mass="41247">MKIIVIGGGVLGASAAYQLAKRGADVQLFERGIPGDEASSASLAWLNSNTKEQRRYHDLNVMSMSEHRAIARELGNDDWLYSGGNVEVAGTDEAAQSLRARIDRLHDYGYAAIELEPQDLPRYDPLIRVHDDYRTAAFFPGESWVNLPQLIHRLLQAAQNLGAVVRSQTAVDHLLIESDKVTGVVLNDGSHVHADRVVLSAGSQIGALMGELGVSVSTVGEPGATVITVPGTSSLSTLLHLPGVSVCPIAGGRLAVRSVAGDQTLDTESWTLPNSTVADLIQRASHGVADVNSDQTRGERISLAVRPYPFDGLPVAGFWNDTSNLYLLTMHSGATLSALMGRLAAEELMTDSKVRLLEGFRADRLSLPNESGAENFDPHAVEAEV</sequence>
<dbReference type="PANTHER" id="PTHR13847:SF289">
    <property type="entry name" value="GLYCINE OXIDASE"/>
    <property type="match status" value="1"/>
</dbReference>
<dbReference type="OrthoDB" id="4775411at2"/>
<evidence type="ECO:0000259" key="2">
    <source>
        <dbReference type="Pfam" id="PF01266"/>
    </source>
</evidence>
<protein>
    <submittedName>
        <fullName evidence="3">Glycine/D-amino acid oxidase</fullName>
    </submittedName>
</protein>
<keyword evidence="1" id="KW-0560">Oxidoreductase</keyword>
<evidence type="ECO:0000313" key="3">
    <source>
        <dbReference type="EMBL" id="SDS74840.1"/>
    </source>
</evidence>
<dbReference type="PANTHER" id="PTHR13847">
    <property type="entry name" value="SARCOSINE DEHYDROGENASE-RELATED"/>
    <property type="match status" value="1"/>
</dbReference>
<dbReference type="GO" id="GO:0016491">
    <property type="term" value="F:oxidoreductase activity"/>
    <property type="evidence" value="ECO:0007669"/>
    <property type="project" value="UniProtKB-KW"/>
</dbReference>
<dbReference type="RefSeq" id="WP_092106384.1">
    <property type="nucleotide sequence ID" value="NZ_LT629739.1"/>
</dbReference>
<dbReference type="STRING" id="629680.SAMN04489751_2759"/>
<dbReference type="Pfam" id="PF01266">
    <property type="entry name" value="DAO"/>
    <property type="match status" value="1"/>
</dbReference>
<dbReference type="Gene3D" id="3.30.9.10">
    <property type="entry name" value="D-Amino Acid Oxidase, subunit A, domain 2"/>
    <property type="match status" value="1"/>
</dbReference>
<accession>A0A1H1URE5</accession>
<dbReference type="Proteomes" id="UP000199700">
    <property type="component" value="Chromosome"/>
</dbReference>